<reference evidence="3" key="1">
    <citation type="submission" date="2016-09" db="EMBL/GenBank/DDBJ databases">
        <title>Streptomyces puniciscabiei strain:TW1S1 Genome sequencing and assembly.</title>
        <authorList>
            <person name="Kim M.-K."/>
            <person name="Kim S.B."/>
        </authorList>
    </citation>
    <scope>NUCLEOTIDE SEQUENCE [LARGE SCALE GENOMIC DNA]</scope>
    <source>
        <strain evidence="3">TW1S1</strain>
    </source>
</reference>
<name>A0A1D7YCB9_9ACTN</name>
<keyword evidence="3" id="KW-1185">Reference proteome</keyword>
<protein>
    <recommendedName>
        <fullName evidence="4">Alpha/beta hydrolase</fullName>
    </recommendedName>
</protein>
<feature type="compositionally biased region" description="Basic and acidic residues" evidence="1">
    <location>
        <begin position="1"/>
        <end position="23"/>
    </location>
</feature>
<dbReference type="KEGG" id="spun:BFF78_20875"/>
<dbReference type="Gene3D" id="3.40.50.1820">
    <property type="entry name" value="alpha/beta hydrolase"/>
    <property type="match status" value="1"/>
</dbReference>
<dbReference type="AlphaFoldDB" id="A0A1D7YCB9"/>
<dbReference type="EMBL" id="CP017248">
    <property type="protein sequence ID" value="AOR33192.1"/>
    <property type="molecule type" value="Genomic_DNA"/>
</dbReference>
<sequence>MAPHTHTDRPLPKHEGAERRRLDVGGTRLHLAEYGGSGTPLLMLHGFPQAELRQALVPQFAQAAEPC</sequence>
<dbReference type="InterPro" id="IPR029058">
    <property type="entry name" value="AB_hydrolase_fold"/>
</dbReference>
<evidence type="ECO:0000256" key="1">
    <source>
        <dbReference type="SAM" id="MobiDB-lite"/>
    </source>
</evidence>
<proteinExistence type="predicted"/>
<gene>
    <name evidence="2" type="ORF">BFF78_20875</name>
</gene>
<evidence type="ECO:0008006" key="4">
    <source>
        <dbReference type="Google" id="ProtNLM"/>
    </source>
</evidence>
<dbReference type="Proteomes" id="UP000094960">
    <property type="component" value="Chromosome"/>
</dbReference>
<evidence type="ECO:0000313" key="3">
    <source>
        <dbReference type="Proteomes" id="UP000094960"/>
    </source>
</evidence>
<dbReference type="RefSeq" id="WP_069779772.1">
    <property type="nucleotide sequence ID" value="NZ_CP017248.1"/>
</dbReference>
<dbReference type="SUPFAM" id="SSF53474">
    <property type="entry name" value="alpha/beta-Hydrolases"/>
    <property type="match status" value="1"/>
</dbReference>
<organism evidence="2 3">
    <name type="scientific">Streptomyces fodineus</name>
    <dbReference type="NCBI Taxonomy" id="1904616"/>
    <lineage>
        <taxon>Bacteria</taxon>
        <taxon>Bacillati</taxon>
        <taxon>Actinomycetota</taxon>
        <taxon>Actinomycetes</taxon>
        <taxon>Kitasatosporales</taxon>
        <taxon>Streptomycetaceae</taxon>
        <taxon>Streptomyces</taxon>
    </lineage>
</organism>
<accession>A0A1D7YCB9</accession>
<feature type="region of interest" description="Disordered" evidence="1">
    <location>
        <begin position="1"/>
        <end position="24"/>
    </location>
</feature>
<evidence type="ECO:0000313" key="2">
    <source>
        <dbReference type="EMBL" id="AOR33192.1"/>
    </source>
</evidence>